<dbReference type="InterPro" id="IPR052762">
    <property type="entry name" value="PCW_deacetylase/CE"/>
</dbReference>
<dbReference type="Gene3D" id="3.40.50.1110">
    <property type="entry name" value="SGNH hydrolase"/>
    <property type="match status" value="1"/>
</dbReference>
<accession>A0ABS8GMN4</accession>
<evidence type="ECO:0000259" key="2">
    <source>
        <dbReference type="Pfam" id="PF17996"/>
    </source>
</evidence>
<keyword evidence="4" id="KW-1185">Reference proteome</keyword>
<organism evidence="3 4">
    <name type="scientific">Leeuwenhoekiella parthenopeia</name>
    <dbReference type="NCBI Taxonomy" id="2890320"/>
    <lineage>
        <taxon>Bacteria</taxon>
        <taxon>Pseudomonadati</taxon>
        <taxon>Bacteroidota</taxon>
        <taxon>Flavobacteriia</taxon>
        <taxon>Flavobacteriales</taxon>
        <taxon>Flavobacteriaceae</taxon>
        <taxon>Leeuwenhoekiella</taxon>
    </lineage>
</organism>
<dbReference type="InterPro" id="IPR013830">
    <property type="entry name" value="SGNH_hydro"/>
</dbReference>
<dbReference type="InterPro" id="IPR036514">
    <property type="entry name" value="SGNH_hydro_sf"/>
</dbReference>
<dbReference type="InterPro" id="IPR040794">
    <property type="entry name" value="CE2_N"/>
</dbReference>
<dbReference type="CDD" id="cd01831">
    <property type="entry name" value="Endoglucanase_E_like"/>
    <property type="match status" value="1"/>
</dbReference>
<name>A0ABS8GMN4_9FLAO</name>
<evidence type="ECO:0000313" key="4">
    <source>
        <dbReference type="Proteomes" id="UP001197770"/>
    </source>
</evidence>
<dbReference type="Gene3D" id="2.60.120.260">
    <property type="entry name" value="Galactose-binding domain-like"/>
    <property type="match status" value="1"/>
</dbReference>
<comment type="caution">
    <text evidence="3">The sequence shown here is derived from an EMBL/GenBank/DDBJ whole genome shotgun (WGS) entry which is preliminary data.</text>
</comment>
<evidence type="ECO:0000259" key="1">
    <source>
        <dbReference type="Pfam" id="PF13472"/>
    </source>
</evidence>
<dbReference type="RefSeq" id="WP_228228354.1">
    <property type="nucleotide sequence ID" value="NZ_JAJGMW010000001.1"/>
</dbReference>
<dbReference type="SUPFAM" id="SSF52266">
    <property type="entry name" value="SGNH hydrolase"/>
    <property type="match status" value="1"/>
</dbReference>
<dbReference type="PANTHER" id="PTHR37834">
    <property type="entry name" value="GDSL-LIKE LIPASE/ACYLHYDROLASE DOMAIN PROTEIN (AFU_ORTHOLOGUE AFUA_2G00620)"/>
    <property type="match status" value="1"/>
</dbReference>
<protein>
    <submittedName>
        <fullName evidence="3">GDSL-type esterase/lipase family protein</fullName>
    </submittedName>
</protein>
<gene>
    <name evidence="3" type="ORF">LLW17_00745</name>
</gene>
<dbReference type="Proteomes" id="UP001197770">
    <property type="component" value="Unassembled WGS sequence"/>
</dbReference>
<dbReference type="Pfam" id="PF17996">
    <property type="entry name" value="CE2_N"/>
    <property type="match status" value="1"/>
</dbReference>
<evidence type="ECO:0000313" key="3">
    <source>
        <dbReference type="EMBL" id="MCC4211230.1"/>
    </source>
</evidence>
<dbReference type="Pfam" id="PF13472">
    <property type="entry name" value="Lipase_GDSL_2"/>
    <property type="match status" value="1"/>
</dbReference>
<dbReference type="InterPro" id="IPR037461">
    <property type="entry name" value="CtCE2-like_dom"/>
</dbReference>
<dbReference type="PANTHER" id="PTHR37834:SF2">
    <property type="entry name" value="ESTERASE, SGNH HYDROLASE-TYPE"/>
    <property type="match status" value="1"/>
</dbReference>
<reference evidence="3 4" key="1">
    <citation type="submission" date="2021-11" db="EMBL/GenBank/DDBJ databases">
        <title>Seasonal and diel survey of microbial diversity of the Tyrrhenian coast.</title>
        <authorList>
            <person name="Gattoni G."/>
            <person name="Corral P."/>
        </authorList>
    </citation>
    <scope>NUCLEOTIDE SEQUENCE [LARGE SCALE GENOMIC DNA]</scope>
    <source>
        <strain evidence="3 4">Mr9</strain>
    </source>
</reference>
<sequence length="336" mass="38085">MEKWFLVVFLFIPLILFSNYGDGSPGDSNIQYLGRWDKSNSQAYHSYWGGAYLKARFSGKTVQLNLGKAVNIYVNIDNTGFKLYRAEPGILNLTPESLDDQVHQLMVVASYANDEILFKGLILDKGATTLAQPQKELIEFIGNSITSGQHTTYKNLSAYSWITGENLEVNHTQISYPGITLTDGYHYTGDWASKKGQEFQYFSAKSPGHQDCPKWDFSKYTPKIVVINLGTNDHNLKVPNSVFEETYYQFLKNIRDEFPETFIVAMGTLGGFYIKETKNAVVRFSESLDSHIQFIDTTGWLLPSQDFVDTNHPNDQGHLKIAKKLAPILNQYLVKN</sequence>
<proteinExistence type="predicted"/>
<feature type="domain" description="SGNH hydrolase-type esterase" evidence="1">
    <location>
        <begin position="140"/>
        <end position="318"/>
    </location>
</feature>
<feature type="domain" description="Carbohydrate esterase 2 N-terminal" evidence="2">
    <location>
        <begin position="32"/>
        <end position="133"/>
    </location>
</feature>
<dbReference type="EMBL" id="JAJGMW010000001">
    <property type="protein sequence ID" value="MCC4211230.1"/>
    <property type="molecule type" value="Genomic_DNA"/>
</dbReference>